<dbReference type="CDD" id="cd09567">
    <property type="entry name" value="SAM_kazrin_repeat2"/>
    <property type="match status" value="1"/>
</dbReference>
<dbReference type="SUPFAM" id="SSF47769">
    <property type="entry name" value="SAM/Pointed domain"/>
    <property type="match status" value="3"/>
</dbReference>
<feature type="region of interest" description="Disordered" evidence="16">
    <location>
        <begin position="1"/>
        <end position="20"/>
    </location>
</feature>
<feature type="compositionally biased region" description="Basic and acidic residues" evidence="16">
    <location>
        <begin position="398"/>
        <end position="420"/>
    </location>
</feature>
<dbReference type="CDD" id="cd09570">
    <property type="entry name" value="SAM_kazrin_repeat3"/>
    <property type="match status" value="1"/>
</dbReference>
<evidence type="ECO:0000256" key="16">
    <source>
        <dbReference type="SAM" id="MobiDB-lite"/>
    </source>
</evidence>
<feature type="region of interest" description="Disordered" evidence="16">
    <location>
        <begin position="53"/>
        <end position="77"/>
    </location>
</feature>
<organism evidence="18 19">
    <name type="scientific">Carlito syrichta</name>
    <name type="common">Philippine tarsier</name>
    <name type="synonym">Tarsius syrichta</name>
    <dbReference type="NCBI Taxonomy" id="1868482"/>
    <lineage>
        <taxon>Eukaryota</taxon>
        <taxon>Metazoa</taxon>
        <taxon>Chordata</taxon>
        <taxon>Craniata</taxon>
        <taxon>Vertebrata</taxon>
        <taxon>Euteleostomi</taxon>
        <taxon>Mammalia</taxon>
        <taxon>Eutheria</taxon>
        <taxon>Euarchontoglires</taxon>
        <taxon>Primates</taxon>
        <taxon>Haplorrhini</taxon>
        <taxon>Tarsiiformes</taxon>
        <taxon>Tarsiidae</taxon>
        <taxon>Carlito</taxon>
    </lineage>
</organism>
<feature type="coiled-coil region" evidence="15">
    <location>
        <begin position="86"/>
        <end position="257"/>
    </location>
</feature>
<keyword evidence="11" id="KW-0417">Keratinization</keyword>
<keyword evidence="10" id="KW-0539">Nucleus</keyword>
<dbReference type="Pfam" id="PF25986">
    <property type="entry name" value="Kazrin"/>
    <property type="match status" value="1"/>
</dbReference>
<comment type="function">
    <text evidence="12">Component of the cornified envelope of keratinocytes. May be involved in the interplay between adherens junctions and desmosomes. The function in the nucleus is not known.</text>
</comment>
<feature type="region of interest" description="Disordered" evidence="16">
    <location>
        <begin position="647"/>
        <end position="670"/>
    </location>
</feature>
<dbReference type="AlphaFoldDB" id="A0A3Q0DV39"/>
<evidence type="ECO:0000256" key="12">
    <source>
        <dbReference type="ARBA" id="ARBA00055839"/>
    </source>
</evidence>
<dbReference type="InterPro" id="IPR001660">
    <property type="entry name" value="SAM"/>
</dbReference>
<dbReference type="OrthoDB" id="6430345at2759"/>
<evidence type="ECO:0000256" key="14">
    <source>
        <dbReference type="ARBA" id="ARBA00073637"/>
    </source>
</evidence>
<dbReference type="PANTHER" id="PTHR12776:SF1">
    <property type="entry name" value="KAZRIN"/>
    <property type="match status" value="1"/>
</dbReference>
<dbReference type="FunFam" id="1.10.150.50:FF:000005">
    <property type="entry name" value="Liprin-beta-1 isoform 1"/>
    <property type="match status" value="1"/>
</dbReference>
<dbReference type="InterPro" id="IPR059089">
    <property type="entry name" value="Kazrin_N"/>
</dbReference>
<dbReference type="Gene3D" id="1.10.150.50">
    <property type="entry name" value="Transcription Factor, Ets-1"/>
    <property type="match status" value="3"/>
</dbReference>
<dbReference type="PANTHER" id="PTHR12776">
    <property type="entry name" value="KAZRIN-RELATED"/>
    <property type="match status" value="1"/>
</dbReference>
<dbReference type="GO" id="GO:0005856">
    <property type="term" value="C:cytoskeleton"/>
    <property type="evidence" value="ECO:0007669"/>
    <property type="project" value="UniProtKB-SubCell"/>
</dbReference>
<evidence type="ECO:0000256" key="5">
    <source>
        <dbReference type="ARBA" id="ARBA00022553"/>
    </source>
</evidence>
<comment type="similarity">
    <text evidence="13">Belongs to the kazrin family.</text>
</comment>
<feature type="domain" description="SAM" evidence="17">
    <location>
        <begin position="689"/>
        <end position="754"/>
    </location>
</feature>
<evidence type="ECO:0000256" key="3">
    <source>
        <dbReference type="ARBA" id="ARBA00004282"/>
    </source>
</evidence>
<dbReference type="GO" id="GO:0031424">
    <property type="term" value="P:keratinization"/>
    <property type="evidence" value="ECO:0007669"/>
    <property type="project" value="UniProtKB-KW"/>
</dbReference>
<accession>A0A3Q0DV39</accession>
<feature type="compositionally biased region" description="Basic and acidic residues" evidence="16">
    <location>
        <begin position="974"/>
        <end position="984"/>
    </location>
</feature>
<keyword evidence="4" id="KW-0963">Cytoplasm</keyword>
<evidence type="ECO:0000313" key="18">
    <source>
        <dbReference type="Proteomes" id="UP000189704"/>
    </source>
</evidence>
<evidence type="ECO:0000256" key="10">
    <source>
        <dbReference type="ARBA" id="ARBA00023242"/>
    </source>
</evidence>
<reference evidence="19" key="1">
    <citation type="submission" date="2025-08" db="UniProtKB">
        <authorList>
            <consortium name="RefSeq"/>
        </authorList>
    </citation>
    <scope>IDENTIFICATION</scope>
</reference>
<evidence type="ECO:0000259" key="17">
    <source>
        <dbReference type="PROSITE" id="PS50105"/>
    </source>
</evidence>
<proteinExistence type="inferred from homology"/>
<dbReference type="GO" id="GO:0005829">
    <property type="term" value="C:cytosol"/>
    <property type="evidence" value="ECO:0007669"/>
    <property type="project" value="UniProtKB-ARBA"/>
</dbReference>
<sequence>MVGGTSCSQGPPPPHPLGQLPRRWEFQAFSRLLLGGLPERPARGRRLWRLLGAPANGTNPSGATAGPSLEKNHSQKGTTVLLREEVSRLQEEVHLLRQMKEMLAKDLEESQGGKSSEVLSATELRVQLAQKEQELARAKEALQAMKADRKRLKGEKTDLVSQMQQLYATLESREEQLRDFIRNYEQHRKESEDAVKALAKEKDLLEREKWELRRQAKEATDHATALRSQLDLKDNRMKELEAELAMAKQSLATLTKDVPKRHSLAMPGDTVLNGNQEWVVQADLPLTAAIRQSQQTLYHSHPPHPADRQAVRVSPCHSRQPSVISDASAAEGDRSSTPSDINSPRHRTHSLCNGDSPGPVQKNLHNPIVQGREQRAPACGDPRLTWASEASSSAPKSGTERLPDEMHSQEGAEEGAKPTEVRVLSRRSTRLLVPAADDRSAQCGVDLWALPGACGVPGSLDQAKLCGVHVWTPLGLWRSQSLDSMDNLSCEASPPQSDLLVCRFWDTLSLPTVCSWNLPPILQRCPDVSLLHLPCPFSSLTWGDVTKHCGVRQRQGLDNQEDRLVTSPGGVLFRCLWLISVGLGVLGLIEKTSLQAKHPSGPCTSAGLRPVPPGRVAFSLSGDPGPRWGCRLSCCCVQISGCHGNTDAQTDSDSQSSPTRQSLSLSEGEEQMDRLQQVELVRTTPMSHWKAGAVQAWLEVVMAMPMYVKACAENVKSGKVLLSLSDEDLQLGLGVCSSLHRRKLRLAIEDYRDAEAGRSLSRAADLDHHWVAKAWLNDIGLSQYSQAFQNHLVDGRMLNSLMKRDLEKHLNVSKKFHQVSILLGIELLHQVNFSREALQERRARCETQNIDPVVWTNQRVLKWIRDIDLKEYADNLTNSGVHGAVLVLEPTFNAEAMATALGIPSGKHILRRHLAEEMSVIFHPANSTGIREAERFGTPPGRASSATRAGKEESGGLKYKAGRLPLGKIGRGFSSKEPDFHEDYGSLQNEDCAEDDPQGRLEQCRLEGYNSLEVTNV</sequence>
<evidence type="ECO:0000256" key="15">
    <source>
        <dbReference type="SAM" id="Coils"/>
    </source>
</evidence>
<dbReference type="InterPro" id="IPR037613">
    <property type="entry name" value="Kazrin_SAM_rpt_1"/>
</dbReference>
<feature type="domain" description="SAM" evidence="17">
    <location>
        <begin position="855"/>
        <end position="903"/>
    </location>
</feature>
<feature type="region of interest" description="Disordered" evidence="16">
    <location>
        <begin position="971"/>
        <end position="998"/>
    </location>
</feature>
<dbReference type="InterPro" id="IPR037616">
    <property type="entry name" value="Kazrin_SAM_rpt_3"/>
</dbReference>
<evidence type="ECO:0000256" key="11">
    <source>
        <dbReference type="ARBA" id="ARBA00023249"/>
    </source>
</evidence>
<keyword evidence="5" id="KW-0597">Phosphoprotein</keyword>
<evidence type="ECO:0000256" key="8">
    <source>
        <dbReference type="ARBA" id="ARBA00023054"/>
    </source>
</evidence>
<dbReference type="FunFam" id="1.10.150.50:FF:000007">
    <property type="entry name" value="Liprin-beta-1 isoform 1"/>
    <property type="match status" value="1"/>
</dbReference>
<gene>
    <name evidence="19" type="primary">KAZN</name>
</gene>
<dbReference type="Pfam" id="PF00536">
    <property type="entry name" value="SAM_1"/>
    <property type="match status" value="2"/>
</dbReference>
<dbReference type="CTD" id="23254"/>
<dbReference type="SMART" id="SM00454">
    <property type="entry name" value="SAM"/>
    <property type="match status" value="3"/>
</dbReference>
<dbReference type="Proteomes" id="UP000189704">
    <property type="component" value="Unplaced"/>
</dbReference>
<comment type="subcellular location">
    <subcellularLocation>
        <location evidence="3">Cell junction</location>
    </subcellularLocation>
    <subcellularLocation>
        <location evidence="2">Cytoplasm</location>
        <location evidence="2">Cytoskeleton</location>
    </subcellularLocation>
    <subcellularLocation>
        <location evidence="1">Nucleus</location>
    </subcellularLocation>
</comment>
<dbReference type="RefSeq" id="XP_021565870.1">
    <property type="nucleotide sequence ID" value="XM_021710195.1"/>
</dbReference>
<evidence type="ECO:0000256" key="13">
    <source>
        <dbReference type="ARBA" id="ARBA00060778"/>
    </source>
</evidence>
<evidence type="ECO:0000256" key="1">
    <source>
        <dbReference type="ARBA" id="ARBA00004123"/>
    </source>
</evidence>
<dbReference type="KEGG" id="csyr:103255579"/>
<name>A0A3Q0DV39_CARSF</name>
<keyword evidence="6" id="KW-0677">Repeat</keyword>
<dbReference type="GO" id="GO:0070161">
    <property type="term" value="C:anchoring junction"/>
    <property type="evidence" value="ECO:0007669"/>
    <property type="project" value="UniProtKB-SubCell"/>
</dbReference>
<protein>
    <recommendedName>
        <fullName evidence="14">Kazrin</fullName>
    </recommendedName>
</protein>
<evidence type="ECO:0000256" key="9">
    <source>
        <dbReference type="ARBA" id="ARBA00023212"/>
    </source>
</evidence>
<feature type="domain" description="SAM" evidence="17">
    <location>
        <begin position="775"/>
        <end position="831"/>
    </location>
</feature>
<dbReference type="CDD" id="cd09564">
    <property type="entry name" value="SAM_kazrin_repeat1"/>
    <property type="match status" value="1"/>
</dbReference>
<keyword evidence="7" id="KW-0965">Cell junction</keyword>
<feature type="compositionally biased region" description="Low complexity" evidence="16">
    <location>
        <begin position="647"/>
        <end position="666"/>
    </location>
</feature>
<dbReference type="InterPro" id="IPR013761">
    <property type="entry name" value="SAM/pointed_sf"/>
</dbReference>
<evidence type="ECO:0000256" key="7">
    <source>
        <dbReference type="ARBA" id="ARBA00022949"/>
    </source>
</evidence>
<dbReference type="PROSITE" id="PS50105">
    <property type="entry name" value="SAM_DOMAIN"/>
    <property type="match status" value="3"/>
</dbReference>
<feature type="region of interest" description="Disordered" evidence="16">
    <location>
        <begin position="931"/>
        <end position="955"/>
    </location>
</feature>
<evidence type="ECO:0000313" key="19">
    <source>
        <dbReference type="RefSeq" id="XP_021565870.1"/>
    </source>
</evidence>
<dbReference type="InterPro" id="IPR037614">
    <property type="entry name" value="Kazrin"/>
</dbReference>
<feature type="region of interest" description="Disordered" evidence="16">
    <location>
        <begin position="294"/>
        <end position="420"/>
    </location>
</feature>
<evidence type="ECO:0000256" key="2">
    <source>
        <dbReference type="ARBA" id="ARBA00004245"/>
    </source>
</evidence>
<dbReference type="GO" id="GO:0005634">
    <property type="term" value="C:nucleus"/>
    <property type="evidence" value="ECO:0007669"/>
    <property type="project" value="UniProtKB-SubCell"/>
</dbReference>
<dbReference type="GeneID" id="103255579"/>
<dbReference type="InterPro" id="IPR037615">
    <property type="entry name" value="Kazrin_SAM_rpt_2"/>
</dbReference>
<keyword evidence="8 15" id="KW-0175">Coiled coil</keyword>
<dbReference type="FunFam" id="1.10.150.50:FF:000048">
    <property type="entry name" value="kazrin isoform X1"/>
    <property type="match status" value="1"/>
</dbReference>
<evidence type="ECO:0000256" key="6">
    <source>
        <dbReference type="ARBA" id="ARBA00022737"/>
    </source>
</evidence>
<dbReference type="Pfam" id="PF07647">
    <property type="entry name" value="SAM_2"/>
    <property type="match status" value="1"/>
</dbReference>
<keyword evidence="9" id="KW-0206">Cytoskeleton</keyword>
<evidence type="ECO:0000256" key="4">
    <source>
        <dbReference type="ARBA" id="ARBA00022490"/>
    </source>
</evidence>
<keyword evidence="18" id="KW-1185">Reference proteome</keyword>